<evidence type="ECO:0000313" key="3">
    <source>
        <dbReference type="Proteomes" id="UP000249134"/>
    </source>
</evidence>
<feature type="domain" description="DUF2262" evidence="1">
    <location>
        <begin position="9"/>
        <end position="137"/>
    </location>
</feature>
<dbReference type="EMBL" id="LS483476">
    <property type="protein sequence ID" value="SQI61012.1"/>
    <property type="molecule type" value="Genomic_DNA"/>
</dbReference>
<organism evidence="2 3">
    <name type="scientific">Lederbergia lenta</name>
    <name type="common">Bacillus lentus</name>
    <dbReference type="NCBI Taxonomy" id="1467"/>
    <lineage>
        <taxon>Bacteria</taxon>
        <taxon>Bacillati</taxon>
        <taxon>Bacillota</taxon>
        <taxon>Bacilli</taxon>
        <taxon>Bacillales</taxon>
        <taxon>Bacillaceae</taxon>
        <taxon>Lederbergia</taxon>
    </lineage>
</organism>
<gene>
    <name evidence="2" type="ORF">NCTC4824_03033</name>
</gene>
<dbReference type="InterPro" id="IPR019260">
    <property type="entry name" value="DUF2262"/>
</dbReference>
<name>A0A2X4WQT5_LEDLE</name>
<dbReference type="Pfam" id="PF10020">
    <property type="entry name" value="DUF2262"/>
    <property type="match status" value="1"/>
</dbReference>
<dbReference type="KEGG" id="blen:NCTC4824_03033"/>
<accession>A0A2X4WQT5</accession>
<dbReference type="RefSeq" id="WP_066146476.1">
    <property type="nucleotide sequence ID" value="NZ_CBCSGM010000001.1"/>
</dbReference>
<reference evidence="2 3" key="1">
    <citation type="submission" date="2018-06" db="EMBL/GenBank/DDBJ databases">
        <authorList>
            <consortium name="Pathogen Informatics"/>
            <person name="Doyle S."/>
        </authorList>
    </citation>
    <scope>NUCLEOTIDE SEQUENCE [LARGE SCALE GENOMIC DNA]</scope>
    <source>
        <strain evidence="2 3">NCTC4824</strain>
    </source>
</reference>
<keyword evidence="3" id="KW-1185">Reference proteome</keyword>
<evidence type="ECO:0000313" key="2">
    <source>
        <dbReference type="EMBL" id="SQI61012.1"/>
    </source>
</evidence>
<sequence length="139" mass="16374">METNNHFLGFDYDSESDEYTGKIEFKNEYFIDVTISIEDYDRGTVLKSVEKTLHIIKKQEESYKRKTSDDLIELHNETWNEGEIISKEEFVNRIKLEGILFFCEGNAELYYNDGDLFWGHIIVVDVNENGEYESSQIYG</sequence>
<dbReference type="AlphaFoldDB" id="A0A2X4WQT5"/>
<evidence type="ECO:0000259" key="1">
    <source>
        <dbReference type="Pfam" id="PF10020"/>
    </source>
</evidence>
<protein>
    <submittedName>
        <fullName evidence="2">Uncharacterized protein conserved in bacteria</fullName>
    </submittedName>
</protein>
<dbReference type="Proteomes" id="UP000249134">
    <property type="component" value="Chromosome 1"/>
</dbReference>
<proteinExistence type="predicted"/>